<accession>A0A4U5VQU9</accession>
<keyword evidence="3" id="KW-0732">Signal</keyword>
<evidence type="ECO:0000256" key="3">
    <source>
        <dbReference type="SAM" id="SignalP"/>
    </source>
</evidence>
<dbReference type="InterPro" id="IPR036514">
    <property type="entry name" value="SGNH_hydro_sf"/>
</dbReference>
<feature type="region of interest" description="Disordered" evidence="2">
    <location>
        <begin position="1515"/>
        <end position="1648"/>
    </location>
</feature>
<dbReference type="Proteomes" id="UP000298787">
    <property type="component" value="Chromosome 21"/>
</dbReference>
<feature type="region of interest" description="Disordered" evidence="2">
    <location>
        <begin position="1153"/>
        <end position="1181"/>
    </location>
</feature>
<sequence length="1726" mass="187974">MRLCSSLLIASEAVQTVSARVEESRQEPIPARRSRTMDTPYPGSRSPVSNLVGWSLPARLLWGPDDARATLAARRGTGYRHSARTWPTSPFTGRQHKLVVPPESPDKKFVLIVGDSHLRALVDGLVDMPVGCLFFGFMSTPGASASQLRTEVQHAVLPRIPEAVCLLAPSNNLTASRTVDEAAIDFAKLLTTVRNRWPKVFVVDFPPRLNAEVSYQDLLRQEFHRVAARMGVKYSSVAEHFPLTRLELWSRKDGVHLSDHEGMGILAQLLWSAAMQQLETPPPAPQVSSRPSQPLRKFSPKLVVVGDVLAPRSPDPFQWRTARQGSKEKECSFPLNPVWFSSATLRAMEEVSPSTLSHPVDCQPSPKPKRFNTFVIICQQLVGSPPAMSSWRSGDAETPCSSPVAKMAKTTSPAGPSWTIMDAACDSPSPPKGTARAQGKCVQTARASHSQSDRRYKRFSRNHQCTCMSLTFLAYQNEGCQLNRAALDRVLAQGDSLYVRIKKQLIREKRFQSNHLTVEEMPKQVPTDTNLYNVHMPDIRCGLLKAQVASPGGEQSDLADHLHKLFANRGDYASYEFVPVSFEGVGSSEGPPQSAAQTQANQSETAFCPLQAEVTTSKIITALPPVFSLLHEHAPLWLDGRCQPDCCGDRMMRVPPLLHAVQTVSPRVEESRQEPIPARRSRTMDTPSPGSRSPVSNLVGWSLPARLLWGPDDARATLAARRGTGYRHSARTWPTSPFTGRQHKLVVPRESPDKKFVLIVGDSHLRALVDGLVDMPVGCLSFGFMSTPGASASQLRTEVQHAVLPRIPGAFCLLAPSNNLTASRTVDEAAIDFAKLLTTVRNRWPKVFVVDFPPRLNAEVSYQDLLRQEFHRVAARMGEGVLLSAEPGLVQQRNLACYGRSLPFNSLPSCGLPTLSKAQEATNSTKFFIHADEIWRVYETYRDAPKSLLVTRVSVKGIDRYGFFDGRCDTDFFPMAHGRYPISDTRFPIPIWVKSLKNDKYSRHTHATVCSAMPCAYYAAGAAAACIAGLHRAALERLSVNDAGCVSAVSAMYQGPLLEEGALDSAVSRGAASPEYTKLCAWIVSELRLYCKLEENVHATNCPSEAESFQLEMSGLLSELACPYSVLTSGDVTQRLLKRTDCLLLLMATGNPDQSSLRKGKGAEPRGEEKRRKRRRTQTITQASGRNNPAFLVSELEASRMILVNKPEKKAQESGSPVFQELKGICMALGMSKPPANITMFQFFSGIEKKVYCQVVFTYKDIALVFGYNKRMMLLRGPSHWRRGKDAAPILALQLTNMLSPPPPVGANQRPATAHLHLPIGKKTLPTHKYELKEAISRVPPNYVGEPLMKKALGPVHLEKIEAINQSLVNEYEVRRKMLLKRLDVTVQSFGWSDRAKTHAEKLAKVYQPLRSALGTRSKISVAHLLAARQDFSKILRTSSGKIREKTACAINKVLMGRVPDRGGRPCEIEAPPPEMPSWQKRQDAPQGGGYYGGSGHGGNRGGYDYYSQGGRGGYERGGGGGHGDRGARGGGGRGGKVQGGWGDGGGGGRGSYNQGHYQDAGGHQGGGGRGGYGGGNNQGGFQDAGYHGGGGGGGGGTYHDNYQQDGNWHQERGGGRGGRGGRGRGSRGGGQGGGWGGRGGQNFNQGDPVVSLLRDTCSLGLVGRIQPQHRIAISSKTGRRGGISSGISRTWVPADKVVFDGYQSPEETEFGGVVVCSAARHSGRG</sequence>
<dbReference type="Gene3D" id="3.90.70.120">
    <property type="match status" value="1"/>
</dbReference>
<keyword evidence="5" id="KW-1185">Reference proteome</keyword>
<proteinExistence type="inferred from homology"/>
<feature type="chain" id="PRO_5020943087" evidence="3">
    <location>
        <begin position="20"/>
        <end position="1726"/>
    </location>
</feature>
<dbReference type="EMBL" id="CM014098">
    <property type="protein sequence ID" value="TKS90330.1"/>
    <property type="molecule type" value="Genomic_DNA"/>
</dbReference>
<evidence type="ECO:0000313" key="5">
    <source>
        <dbReference type="Proteomes" id="UP000298787"/>
    </source>
</evidence>
<dbReference type="STRING" id="240159.A0A4U5VQU9"/>
<feature type="compositionally biased region" description="Gly residues" evidence="2">
    <location>
        <begin position="1487"/>
        <end position="1496"/>
    </location>
</feature>
<evidence type="ECO:0000256" key="1">
    <source>
        <dbReference type="ARBA" id="ARBA00007218"/>
    </source>
</evidence>
<feature type="compositionally biased region" description="Gly residues" evidence="2">
    <location>
        <begin position="1563"/>
        <end position="1579"/>
    </location>
</feature>
<dbReference type="PRINTS" id="PR01228">
    <property type="entry name" value="EGGSHELL"/>
</dbReference>
<gene>
    <name evidence="4" type="ORF">D9C73_024461</name>
</gene>
<organism evidence="4 5">
    <name type="scientific">Collichthys lucidus</name>
    <name type="common">Big head croaker</name>
    <name type="synonym">Sciaena lucida</name>
    <dbReference type="NCBI Taxonomy" id="240159"/>
    <lineage>
        <taxon>Eukaryota</taxon>
        <taxon>Metazoa</taxon>
        <taxon>Chordata</taxon>
        <taxon>Craniata</taxon>
        <taxon>Vertebrata</taxon>
        <taxon>Euteleostomi</taxon>
        <taxon>Actinopterygii</taxon>
        <taxon>Neopterygii</taxon>
        <taxon>Teleostei</taxon>
        <taxon>Neoteleostei</taxon>
        <taxon>Acanthomorphata</taxon>
        <taxon>Eupercaria</taxon>
        <taxon>Sciaenidae</taxon>
        <taxon>Collichthys</taxon>
    </lineage>
</organism>
<name>A0A4U5VQU9_COLLU</name>
<reference evidence="4 5" key="1">
    <citation type="submission" date="2019-01" db="EMBL/GenBank/DDBJ databases">
        <title>Genome Assembly of Collichthys lucidus.</title>
        <authorList>
            <person name="Cai M."/>
            <person name="Xiao S."/>
        </authorList>
    </citation>
    <scope>NUCLEOTIDE SEQUENCE [LARGE SCALE GENOMIC DNA]</scope>
    <source>
        <strain evidence="4">JT15FE1705JMU</strain>
        <tissue evidence="4">Muscle</tissue>
    </source>
</reference>
<evidence type="ECO:0000313" key="4">
    <source>
        <dbReference type="EMBL" id="TKS90330.1"/>
    </source>
</evidence>
<feature type="region of interest" description="Disordered" evidence="2">
    <location>
        <begin position="20"/>
        <end position="44"/>
    </location>
</feature>
<feature type="region of interest" description="Disordered" evidence="2">
    <location>
        <begin position="664"/>
        <end position="695"/>
    </location>
</feature>
<protein>
    <submittedName>
        <fullName evidence="4">Protein FAM98A</fullName>
    </submittedName>
</protein>
<feature type="region of interest" description="Disordered" evidence="2">
    <location>
        <begin position="426"/>
        <end position="447"/>
    </location>
</feature>
<feature type="signal peptide" evidence="3">
    <location>
        <begin position="1"/>
        <end position="19"/>
    </location>
</feature>
<dbReference type="GO" id="GO:0072669">
    <property type="term" value="C:tRNA-splicing ligase complex"/>
    <property type="evidence" value="ECO:0007669"/>
    <property type="project" value="TreeGrafter"/>
</dbReference>
<evidence type="ECO:0000256" key="2">
    <source>
        <dbReference type="SAM" id="MobiDB-lite"/>
    </source>
</evidence>
<dbReference type="PANTHER" id="PTHR31353:SF9">
    <property type="entry name" value="PROTEIN FAM98A"/>
    <property type="match status" value="1"/>
</dbReference>
<feature type="region of interest" description="Disordered" evidence="2">
    <location>
        <begin position="1463"/>
        <end position="1496"/>
    </location>
</feature>
<dbReference type="InterPro" id="IPR038765">
    <property type="entry name" value="Papain-like_cys_pep_sf"/>
</dbReference>
<dbReference type="SUPFAM" id="SSF54001">
    <property type="entry name" value="Cysteine proteinases"/>
    <property type="match status" value="1"/>
</dbReference>
<dbReference type="SUPFAM" id="SSF52266">
    <property type="entry name" value="SGNH hydrolase"/>
    <property type="match status" value="1"/>
</dbReference>
<feature type="region of interest" description="Disordered" evidence="2">
    <location>
        <begin position="389"/>
        <end position="413"/>
    </location>
</feature>
<dbReference type="Pfam" id="PF10239">
    <property type="entry name" value="DUF2465"/>
    <property type="match status" value="3"/>
</dbReference>
<dbReference type="PANTHER" id="PTHR31353">
    <property type="entry name" value="FAM98"/>
    <property type="match status" value="1"/>
</dbReference>
<dbReference type="Gene3D" id="3.40.50.1110">
    <property type="entry name" value="SGNH hydrolase"/>
    <property type="match status" value="1"/>
</dbReference>
<feature type="compositionally biased region" description="Polar residues" evidence="2">
    <location>
        <begin position="684"/>
        <end position="695"/>
    </location>
</feature>
<feature type="compositionally biased region" description="Gly residues" evidence="2">
    <location>
        <begin position="1529"/>
        <end position="1551"/>
    </location>
</feature>
<feature type="compositionally biased region" description="Basic and acidic residues" evidence="2">
    <location>
        <begin position="1161"/>
        <end position="1170"/>
    </location>
</feature>
<feature type="compositionally biased region" description="Gly residues" evidence="2">
    <location>
        <begin position="1587"/>
        <end position="1598"/>
    </location>
</feature>
<feature type="compositionally biased region" description="Gly residues" evidence="2">
    <location>
        <begin position="1627"/>
        <end position="1641"/>
    </location>
</feature>
<comment type="similarity">
    <text evidence="1">Belongs to the FAM98 family.</text>
</comment>
<dbReference type="InterPro" id="IPR018797">
    <property type="entry name" value="FAM98"/>
</dbReference>